<keyword evidence="2" id="KW-0812">Transmembrane</keyword>
<evidence type="ECO:0000256" key="2">
    <source>
        <dbReference type="SAM" id="Phobius"/>
    </source>
</evidence>
<dbReference type="Proteomes" id="UP000444721">
    <property type="component" value="Unassembled WGS sequence"/>
</dbReference>
<dbReference type="RefSeq" id="XP_044558235.1">
    <property type="nucleotide sequence ID" value="XM_044712057.1"/>
</dbReference>
<reference evidence="3 4" key="1">
    <citation type="journal article" date="2019" name="Sci. Rep.">
        <title>Nanopore sequencing improves the draft genome of the human pathogenic amoeba Naegleria fowleri.</title>
        <authorList>
            <person name="Liechti N."/>
            <person name="Schurch N."/>
            <person name="Bruggmann R."/>
            <person name="Wittwer M."/>
        </authorList>
    </citation>
    <scope>NUCLEOTIDE SEQUENCE [LARGE SCALE GENOMIC DNA]</scope>
    <source>
        <strain evidence="3 4">ATCC 30894</strain>
    </source>
</reference>
<dbReference type="GeneID" id="68115444"/>
<feature type="transmembrane region" description="Helical" evidence="2">
    <location>
        <begin position="473"/>
        <end position="494"/>
    </location>
</feature>
<protein>
    <recommendedName>
        <fullName evidence="5">Major facilitator superfamily (MFS) profile domain-containing protein</fullName>
    </recommendedName>
</protein>
<feature type="transmembrane region" description="Helical" evidence="2">
    <location>
        <begin position="405"/>
        <end position="426"/>
    </location>
</feature>
<dbReference type="EMBL" id="VFQX01000060">
    <property type="protein sequence ID" value="KAF0973522.1"/>
    <property type="molecule type" value="Genomic_DNA"/>
</dbReference>
<feature type="transmembrane region" description="Helical" evidence="2">
    <location>
        <begin position="446"/>
        <end position="466"/>
    </location>
</feature>
<feature type="compositionally biased region" description="Low complexity" evidence="1">
    <location>
        <begin position="20"/>
        <end position="50"/>
    </location>
</feature>
<feature type="region of interest" description="Disordered" evidence="1">
    <location>
        <begin position="20"/>
        <end position="118"/>
    </location>
</feature>
<dbReference type="VEuPathDB" id="AmoebaDB:FDP41_008226"/>
<evidence type="ECO:0000313" key="4">
    <source>
        <dbReference type="Proteomes" id="UP000444721"/>
    </source>
</evidence>
<feature type="transmembrane region" description="Helical" evidence="2">
    <location>
        <begin position="500"/>
        <end position="523"/>
    </location>
</feature>
<dbReference type="InterPro" id="IPR036259">
    <property type="entry name" value="MFS_trans_sf"/>
</dbReference>
<organism evidence="3 4">
    <name type="scientific">Naegleria fowleri</name>
    <name type="common">Brain eating amoeba</name>
    <dbReference type="NCBI Taxonomy" id="5763"/>
    <lineage>
        <taxon>Eukaryota</taxon>
        <taxon>Discoba</taxon>
        <taxon>Heterolobosea</taxon>
        <taxon>Tetramitia</taxon>
        <taxon>Eutetramitia</taxon>
        <taxon>Vahlkampfiidae</taxon>
        <taxon>Naegleria</taxon>
    </lineage>
</organism>
<feature type="transmembrane region" description="Helical" evidence="2">
    <location>
        <begin position="563"/>
        <end position="585"/>
    </location>
</feature>
<keyword evidence="4" id="KW-1185">Reference proteome</keyword>
<dbReference type="OrthoDB" id="10255262at2759"/>
<feature type="compositionally biased region" description="Polar residues" evidence="1">
    <location>
        <begin position="51"/>
        <end position="60"/>
    </location>
</feature>
<dbReference type="Gene3D" id="1.20.1250.20">
    <property type="entry name" value="MFS general substrate transporter like domains"/>
    <property type="match status" value="1"/>
</dbReference>
<dbReference type="SUPFAM" id="SSF103473">
    <property type="entry name" value="MFS general substrate transporter"/>
    <property type="match status" value="1"/>
</dbReference>
<sequence length="596" mass="66375">MAQQQTFNASTPLLIHATTTTTTTHRGSSSINNNAASSSPTTTNTTRNMNEQQLLSTRSSGVVPPLPIVGSSHHHHHHEESNNKKYPSESGTIDTYDHHDSFSDLSEEDPAQSSALKKQPISRAQNLFHVVKSSIGWLAFSIVFNVLNTIVYSALYPKILHNVSVNGGSDYSTAFSITNTVTTLASALSLPILGSLVDNMKIIRASMLVTMYLGIIATIGLFFTDKLPNATSEDMTTHLAICEVVYILAMFFLRFSVMNNNALLPSFDKKNMMILSLSGNFIGFGVNLLGLLILAFTPKSVFSGDIWEITRENWWVLVFTCFTILVSFFVFLSPNGVDRVTLNPETELNSSSIIVKKKLEVPQIFNRLPKPLRGLGKIVAVCKNSFMALSETFVNWRTNTQYYHCWIFLLSYLFFSTAGTVVTIYLGPLFIDIYHFSLEQEVLLNLYFKVAMVGGVIGGVIFERLFKFNDIYVLAAQNSLFGAFTLSIFVTISLKVNRYAVLAQFLLVGFLYAWNASVARGLMSKLIPVNKKCEFMGFFSTFTYLGISITSGIYALLSKLQLPSHTLLLILFIWLIPAFLFLAILKQSLDKHADKK</sequence>
<dbReference type="AlphaFoldDB" id="A0A6A5BFF0"/>
<dbReference type="Pfam" id="PF07690">
    <property type="entry name" value="MFS_1"/>
    <property type="match status" value="1"/>
</dbReference>
<evidence type="ECO:0000313" key="3">
    <source>
        <dbReference type="EMBL" id="KAF0973522.1"/>
    </source>
</evidence>
<gene>
    <name evidence="3" type="ORF">FDP41_008226</name>
</gene>
<feature type="transmembrane region" description="Helical" evidence="2">
    <location>
        <begin position="205"/>
        <end position="223"/>
    </location>
</feature>
<accession>A0A6A5BFF0</accession>
<feature type="transmembrane region" description="Helical" evidence="2">
    <location>
        <begin position="314"/>
        <end position="332"/>
    </location>
</feature>
<dbReference type="GO" id="GO:0022857">
    <property type="term" value="F:transmembrane transporter activity"/>
    <property type="evidence" value="ECO:0007669"/>
    <property type="project" value="InterPro"/>
</dbReference>
<dbReference type="VEuPathDB" id="AmoebaDB:NfTy_091230"/>
<dbReference type="OMA" id="RENWWVL"/>
<dbReference type="InterPro" id="IPR011701">
    <property type="entry name" value="MFS"/>
</dbReference>
<evidence type="ECO:0008006" key="5">
    <source>
        <dbReference type="Google" id="ProtNLM"/>
    </source>
</evidence>
<dbReference type="VEuPathDB" id="AmoebaDB:NF0003100"/>
<proteinExistence type="predicted"/>
<feature type="compositionally biased region" description="Basic and acidic residues" evidence="1">
    <location>
        <begin position="78"/>
        <end position="87"/>
    </location>
</feature>
<evidence type="ECO:0000256" key="1">
    <source>
        <dbReference type="SAM" id="MobiDB-lite"/>
    </source>
</evidence>
<feature type="transmembrane region" description="Helical" evidence="2">
    <location>
        <begin position="535"/>
        <end position="557"/>
    </location>
</feature>
<keyword evidence="2" id="KW-0472">Membrane</keyword>
<feature type="transmembrane region" description="Helical" evidence="2">
    <location>
        <begin position="175"/>
        <end position="193"/>
    </location>
</feature>
<feature type="transmembrane region" description="Helical" evidence="2">
    <location>
        <begin position="135"/>
        <end position="155"/>
    </location>
</feature>
<keyword evidence="2" id="KW-1133">Transmembrane helix</keyword>
<comment type="caution">
    <text evidence="3">The sequence shown here is derived from an EMBL/GenBank/DDBJ whole genome shotgun (WGS) entry which is preliminary data.</text>
</comment>
<name>A0A6A5BFF0_NAEFO</name>
<feature type="transmembrane region" description="Helical" evidence="2">
    <location>
        <begin position="235"/>
        <end position="253"/>
    </location>
</feature>
<feature type="transmembrane region" description="Helical" evidence="2">
    <location>
        <begin position="274"/>
        <end position="294"/>
    </location>
</feature>